<organism evidence="1 2">
    <name type="scientific">Pontibacter oryzae</name>
    <dbReference type="NCBI Taxonomy" id="2304593"/>
    <lineage>
        <taxon>Bacteria</taxon>
        <taxon>Pseudomonadati</taxon>
        <taxon>Bacteroidota</taxon>
        <taxon>Cytophagia</taxon>
        <taxon>Cytophagales</taxon>
        <taxon>Hymenobacteraceae</taxon>
        <taxon>Pontibacter</taxon>
    </lineage>
</organism>
<reference evidence="2" key="1">
    <citation type="submission" date="2018-08" db="EMBL/GenBank/DDBJ databases">
        <title>Mucilaginibacter sp. MYSH2.</title>
        <authorList>
            <person name="Seo T."/>
        </authorList>
    </citation>
    <scope>NUCLEOTIDE SEQUENCE [LARGE SCALE GENOMIC DNA]</scope>
    <source>
        <strain evidence="2">KIRAN</strain>
    </source>
</reference>
<dbReference type="EMBL" id="QWGE01000003">
    <property type="protein sequence ID" value="RIJ37216.1"/>
    <property type="molecule type" value="Genomic_DNA"/>
</dbReference>
<dbReference type="Pfam" id="PF10652">
    <property type="entry name" value="DUF2480"/>
    <property type="match status" value="1"/>
</dbReference>
<protein>
    <submittedName>
        <fullName evidence="1">DUF2480 family protein</fullName>
    </submittedName>
</protein>
<name>A0A399RZN6_9BACT</name>
<proteinExistence type="predicted"/>
<dbReference type="Proteomes" id="UP000266005">
    <property type="component" value="Unassembled WGS sequence"/>
</dbReference>
<evidence type="ECO:0000313" key="2">
    <source>
        <dbReference type="Proteomes" id="UP000266005"/>
    </source>
</evidence>
<accession>A0A399RZN6</accession>
<dbReference type="OrthoDB" id="9803040at2"/>
<evidence type="ECO:0000313" key="1">
    <source>
        <dbReference type="EMBL" id="RIJ37216.1"/>
    </source>
</evidence>
<dbReference type="InterPro" id="IPR018914">
    <property type="entry name" value="DUF2480"/>
</dbReference>
<sequence>MSEEIVNRVAQSALVTLNLELLLHPGERVVYDIKENLFQGLILREKDFRAFVKEHDWSQYEGKNVAIICSEDAIVPTWAYMLLATKLQNFANHFVFGDLEALEQSLMQQAIAGIDMEEYRDAKVVVKGCGSVPVPTFAYVEVMRKLLPVAASIMYGEPCSTVPLYKKPKNA</sequence>
<gene>
    <name evidence="1" type="ORF">D1627_08705</name>
</gene>
<comment type="caution">
    <text evidence="1">The sequence shown here is derived from an EMBL/GenBank/DDBJ whole genome shotgun (WGS) entry which is preliminary data.</text>
</comment>
<dbReference type="RefSeq" id="WP_119431875.1">
    <property type="nucleotide sequence ID" value="NZ_QWGE01000003.1"/>
</dbReference>
<keyword evidence="2" id="KW-1185">Reference proteome</keyword>
<dbReference type="AlphaFoldDB" id="A0A399RZN6"/>